<dbReference type="Pfam" id="PF04634">
    <property type="entry name" value="YezG-like"/>
    <property type="match status" value="1"/>
</dbReference>
<dbReference type="SUPFAM" id="SSF160424">
    <property type="entry name" value="BH3703-like"/>
    <property type="match status" value="1"/>
</dbReference>
<comment type="caution">
    <text evidence="1">The sequence shown here is derived from an EMBL/GenBank/DDBJ whole genome shotgun (WGS) entry which is preliminary data.</text>
</comment>
<proteinExistence type="predicted"/>
<keyword evidence="2" id="KW-1185">Reference proteome</keyword>
<evidence type="ECO:0000313" key="1">
    <source>
        <dbReference type="EMBL" id="MFC4076162.1"/>
    </source>
</evidence>
<protein>
    <submittedName>
        <fullName evidence="1">Immunity protein YezG family protein</fullName>
    </submittedName>
</protein>
<organism evidence="1 2">
    <name type="scientific">Salinithrix halophila</name>
    <dbReference type="NCBI Taxonomy" id="1485204"/>
    <lineage>
        <taxon>Bacteria</taxon>
        <taxon>Bacillati</taxon>
        <taxon>Bacillota</taxon>
        <taxon>Bacilli</taxon>
        <taxon>Bacillales</taxon>
        <taxon>Thermoactinomycetaceae</taxon>
        <taxon>Salinithrix</taxon>
    </lineage>
</organism>
<accession>A0ABV8JEH7</accession>
<reference evidence="2" key="1">
    <citation type="journal article" date="2019" name="Int. J. Syst. Evol. Microbiol.">
        <title>The Global Catalogue of Microorganisms (GCM) 10K type strain sequencing project: providing services to taxonomists for standard genome sequencing and annotation.</title>
        <authorList>
            <consortium name="The Broad Institute Genomics Platform"/>
            <consortium name="The Broad Institute Genome Sequencing Center for Infectious Disease"/>
            <person name="Wu L."/>
            <person name="Ma J."/>
        </authorList>
    </citation>
    <scope>NUCLEOTIDE SEQUENCE [LARGE SCALE GENOMIC DNA]</scope>
    <source>
        <strain evidence="2">IBRC-M 10813</strain>
    </source>
</reference>
<name>A0ABV8JEH7_9BACL</name>
<evidence type="ECO:0000313" key="2">
    <source>
        <dbReference type="Proteomes" id="UP001595843"/>
    </source>
</evidence>
<dbReference type="RefSeq" id="WP_380702760.1">
    <property type="nucleotide sequence ID" value="NZ_JBHSAP010000007.1"/>
</dbReference>
<dbReference type="Proteomes" id="UP001595843">
    <property type="component" value="Unassembled WGS sequence"/>
</dbReference>
<dbReference type="InterPro" id="IPR006728">
    <property type="entry name" value="YezG-like"/>
</dbReference>
<dbReference type="EMBL" id="JBHSAP010000007">
    <property type="protein sequence ID" value="MFC4076162.1"/>
    <property type="molecule type" value="Genomic_DNA"/>
</dbReference>
<dbReference type="NCBIfam" id="TIGR01741">
    <property type="entry name" value="staph_tand_hypo"/>
    <property type="match status" value="1"/>
</dbReference>
<gene>
    <name evidence="1" type="ORF">ACFOUO_04990</name>
</gene>
<dbReference type="Gene3D" id="3.30.500.20">
    <property type="entry name" value="BH3703-like domains"/>
    <property type="match status" value="1"/>
</dbReference>
<sequence>MDDEKLDRIGHKYQQIAQLAHDMIPEEWERVYICGEMEEGGETIFFYYVPKGGRDSIYSLDIAGLFQIDEDEYEGMEDQLFQTMEDLWNEFKYSKQEPWSTFTMTFDKSGKFDVKHGYEDLSKSGPFQRLLAFKYKYLGIVPTDDYAKTVLHEYLKGE</sequence>
<dbReference type="InterPro" id="IPR036170">
    <property type="entry name" value="YezG-like_sf"/>
</dbReference>